<evidence type="ECO:0000259" key="3">
    <source>
        <dbReference type="PROSITE" id="PS51462"/>
    </source>
</evidence>
<comment type="caution">
    <text evidence="4">The sequence shown here is derived from an EMBL/GenBank/DDBJ whole genome shotgun (WGS) entry which is preliminary data.</text>
</comment>
<feature type="domain" description="Nudix hydrolase" evidence="3">
    <location>
        <begin position="75"/>
        <end position="201"/>
    </location>
</feature>
<sequence>MDCHDTGSTNDLKWLQWAKRLQALAQTGLTYTKDVYDRERYEELREMSIDMMANYSKVNKEQIELAFAAEDGYATPKVDVRGVVFKDNRILLVREKADGAWSLPGGWADIGYSPAEIAVKEINEESGYEAEAVRLLAVMDKRLHHHPPEPYHVYKLFIQCRVVGGEALSGVETSDVRFFREDELPELSVERNTERQIRTMFEFLKQPDKPVILD</sequence>
<dbReference type="Gene3D" id="6.10.250.1120">
    <property type="match status" value="1"/>
</dbReference>
<reference evidence="4 5" key="1">
    <citation type="submission" date="2021-11" db="EMBL/GenBank/DDBJ databases">
        <title>Draft genome sequence of Paenibacillus profundus YoMME, a new Gram-positive bacteria with exoelectrogenic properties.</title>
        <authorList>
            <person name="Hubenova Y."/>
            <person name="Hubenova E."/>
            <person name="Manasiev Y."/>
            <person name="Peykov S."/>
            <person name="Mitov M."/>
        </authorList>
    </citation>
    <scope>NUCLEOTIDE SEQUENCE [LARGE SCALE GENOMIC DNA]</scope>
    <source>
        <strain evidence="4 5">YoMME</strain>
    </source>
</reference>
<comment type="cofactor">
    <cofactor evidence="1">
        <name>Mg(2+)</name>
        <dbReference type="ChEBI" id="CHEBI:18420"/>
    </cofactor>
</comment>
<evidence type="ECO:0000313" key="4">
    <source>
        <dbReference type="EMBL" id="MCE5169045.1"/>
    </source>
</evidence>
<dbReference type="SUPFAM" id="SSF55811">
    <property type="entry name" value="Nudix"/>
    <property type="match status" value="1"/>
</dbReference>
<dbReference type="GO" id="GO:0016787">
    <property type="term" value="F:hydrolase activity"/>
    <property type="evidence" value="ECO:0007669"/>
    <property type="project" value="UniProtKB-KW"/>
</dbReference>
<dbReference type="InterPro" id="IPR000086">
    <property type="entry name" value="NUDIX_hydrolase_dom"/>
</dbReference>
<dbReference type="InterPro" id="IPR059176">
    <property type="entry name" value="UDP-X_N"/>
</dbReference>
<dbReference type="PANTHER" id="PTHR43046:SF16">
    <property type="entry name" value="ADP-RIBOSE PYROPHOSPHATASE YJHB-RELATED"/>
    <property type="match status" value="1"/>
</dbReference>
<dbReference type="Pfam" id="PF12535">
    <property type="entry name" value="Nudix_N"/>
    <property type="match status" value="1"/>
</dbReference>
<evidence type="ECO:0000313" key="5">
    <source>
        <dbReference type="Proteomes" id="UP001199916"/>
    </source>
</evidence>
<accession>A0ABS8YEV1</accession>
<dbReference type="CDD" id="cd04672">
    <property type="entry name" value="NUDIX_CDP-Chase_like"/>
    <property type="match status" value="1"/>
</dbReference>
<keyword evidence="2 4" id="KW-0378">Hydrolase</keyword>
<protein>
    <submittedName>
        <fullName evidence="4">NUDIX hydrolase</fullName>
    </submittedName>
</protein>
<dbReference type="InterPro" id="IPR015797">
    <property type="entry name" value="NUDIX_hydrolase-like_dom_sf"/>
</dbReference>
<keyword evidence="5" id="KW-1185">Reference proteome</keyword>
<dbReference type="Gene3D" id="3.90.79.10">
    <property type="entry name" value="Nucleoside Triphosphate Pyrophosphohydrolase"/>
    <property type="match status" value="1"/>
</dbReference>
<name>A0ABS8YEV1_9BACL</name>
<dbReference type="Pfam" id="PF00293">
    <property type="entry name" value="NUDIX"/>
    <property type="match status" value="1"/>
</dbReference>
<dbReference type="PANTHER" id="PTHR43046">
    <property type="entry name" value="GDP-MANNOSE MANNOSYL HYDROLASE"/>
    <property type="match status" value="1"/>
</dbReference>
<gene>
    <name evidence="4" type="ORF">LQV63_06945</name>
</gene>
<dbReference type="PROSITE" id="PS51462">
    <property type="entry name" value="NUDIX"/>
    <property type="match status" value="1"/>
</dbReference>
<evidence type="ECO:0000256" key="2">
    <source>
        <dbReference type="ARBA" id="ARBA00022801"/>
    </source>
</evidence>
<dbReference type="Proteomes" id="UP001199916">
    <property type="component" value="Unassembled WGS sequence"/>
</dbReference>
<evidence type="ECO:0000256" key="1">
    <source>
        <dbReference type="ARBA" id="ARBA00001946"/>
    </source>
</evidence>
<dbReference type="EMBL" id="JAJNBZ010000003">
    <property type="protein sequence ID" value="MCE5169045.1"/>
    <property type="molecule type" value="Genomic_DNA"/>
</dbReference>
<organism evidence="4 5">
    <name type="scientific">Paenibacillus profundus</name>
    <dbReference type="NCBI Taxonomy" id="1173085"/>
    <lineage>
        <taxon>Bacteria</taxon>
        <taxon>Bacillati</taxon>
        <taxon>Bacillota</taxon>
        <taxon>Bacilli</taxon>
        <taxon>Bacillales</taxon>
        <taxon>Paenibacillaceae</taxon>
        <taxon>Paenibacillus</taxon>
    </lineage>
</organism>
<proteinExistence type="predicted"/>